<evidence type="ECO:0000313" key="1">
    <source>
        <dbReference type="EMBL" id="SFR07214.1"/>
    </source>
</evidence>
<proteinExistence type="predicted"/>
<comment type="caution">
    <text evidence="1">The sequence shown here is derived from an EMBL/GenBank/DDBJ whole genome shotgun (WGS) entry which is preliminary data.</text>
</comment>
<keyword evidence="3" id="KW-1185">Reference proteome</keyword>
<name>A0AAX2EQ30_9ENTR</name>
<dbReference type="EMBL" id="FOYJ01000003">
    <property type="protein sequence ID" value="SFR07214.1"/>
    <property type="molecule type" value="Genomic_DNA"/>
</dbReference>
<evidence type="ECO:0000313" key="2">
    <source>
        <dbReference type="EMBL" id="SFT67713.1"/>
    </source>
</evidence>
<evidence type="ECO:0000313" key="3">
    <source>
        <dbReference type="Proteomes" id="UP000198760"/>
    </source>
</evidence>
<organism evidence="1 4">
    <name type="scientific">Kosakonia radicincitans</name>
    <dbReference type="NCBI Taxonomy" id="283686"/>
    <lineage>
        <taxon>Bacteria</taxon>
        <taxon>Pseudomonadati</taxon>
        <taxon>Pseudomonadota</taxon>
        <taxon>Gammaproteobacteria</taxon>
        <taxon>Enterobacterales</taxon>
        <taxon>Enterobacteriaceae</taxon>
        <taxon>Kosakonia</taxon>
    </lineage>
</organism>
<dbReference type="AlphaFoldDB" id="A0AAX2EQ30"/>
<reference evidence="3 4" key="1">
    <citation type="submission" date="2016-10" db="EMBL/GenBank/DDBJ databases">
        <authorList>
            <person name="Varghese N."/>
            <person name="Submissions S."/>
        </authorList>
    </citation>
    <scope>NUCLEOTIDE SEQUENCE [LARGE SCALE GENOMIC DNA]</scope>
    <source>
        <strain evidence="2 3">NFIX06</strain>
        <strain evidence="1 4">NFIX08</strain>
    </source>
</reference>
<protein>
    <submittedName>
        <fullName evidence="1">Uncharacterized protein</fullName>
    </submittedName>
</protein>
<gene>
    <name evidence="2" type="ORF">SAMN03159428_01583</name>
    <name evidence="1" type="ORF">SAMN03159514_01589</name>
</gene>
<evidence type="ECO:0000313" key="4">
    <source>
        <dbReference type="Proteomes" id="UP000199173"/>
    </source>
</evidence>
<accession>A0AAX2EQ30</accession>
<dbReference type="Proteomes" id="UP000199173">
    <property type="component" value="Unassembled WGS sequence"/>
</dbReference>
<dbReference type="Proteomes" id="UP000198760">
    <property type="component" value="Unassembled WGS sequence"/>
</dbReference>
<dbReference type="EMBL" id="FPAV01000003">
    <property type="protein sequence ID" value="SFT67713.1"/>
    <property type="molecule type" value="Genomic_DNA"/>
</dbReference>
<sequence>MLFFDNDPGMIESGNVPEGAKRAGPNSLSLMLPGLGCFLYEGELFRA</sequence>